<dbReference type="Proteomes" id="UP000321726">
    <property type="component" value="Unassembled WGS sequence"/>
</dbReference>
<feature type="domain" description="AMP-dependent synthetase/ligase" evidence="1">
    <location>
        <begin position="96"/>
        <end position="288"/>
    </location>
</feature>
<dbReference type="STRING" id="44933.SAMN05660971_03464"/>
<sequence>MSYTSLIHAPWRAEPDNDTSMPDAWCQASELLPRVDAWRVWLEEQPKGRWLLFEPDPAAFTAALLALWETGRSAVLASDDRDETMTHLTQQVDGRIQGAPPPAASTPPPPLAIDAQTEAVVLYTSGSTGEPAMHAKSFEQLANELNCHAELWPMEHHAVISQVSHQHIYGLLTGILRPLCHGIPFCGADSRYPEPMAARLGEARATNRQPLLVSSPPQLSRLPEHIDWQSSAPWQVLSSGAPLSRADARRCEQLFQAPVIEIYGSTETGGIAWRRQSQSAAWQPMPGVETRETDGLLELRSPFLPREYQPPGRWWPQQDRIETCTEGFRLLGRADRVAKVAGKRISLTAIEGHLTQLSQVEAAHCCDLDRRDGRIGVVVALPGDQAPWDHEVRRQLIRQMREQLSTLLEAVAIPRYWRFVERIPTNRQGKLDRAEIQRLFADLDNERSARWLGESTNGEGQCCITLEVPERLCYLEGHFTDFPLVPGVVLVQWAVEHARRSFNEPVEFRGVERLKFQKVVRPGQRLVLSLTRKADSIGFSYDSPQGRHAAGRIRLAAERLNG</sequence>
<dbReference type="SUPFAM" id="SSF56801">
    <property type="entry name" value="Acetyl-CoA synthetase-like"/>
    <property type="match status" value="1"/>
</dbReference>
<dbReference type="InterPro" id="IPR054545">
    <property type="entry name" value="ApeI-like"/>
</dbReference>
<evidence type="ECO:0000313" key="6">
    <source>
        <dbReference type="Proteomes" id="UP000321726"/>
    </source>
</evidence>
<evidence type="ECO:0000313" key="3">
    <source>
        <dbReference type="EMBL" id="GEN25440.1"/>
    </source>
</evidence>
<dbReference type="AlphaFoldDB" id="A0A1M7KE53"/>
<dbReference type="Pfam" id="PF22818">
    <property type="entry name" value="ApeI-like"/>
    <property type="match status" value="1"/>
</dbReference>
<dbReference type="EMBL" id="FRCA01000010">
    <property type="protein sequence ID" value="SHM63552.1"/>
    <property type="molecule type" value="Genomic_DNA"/>
</dbReference>
<dbReference type="PANTHER" id="PTHR45398">
    <property type="match status" value="1"/>
</dbReference>
<dbReference type="Pfam" id="PF00501">
    <property type="entry name" value="AMP-binding"/>
    <property type="match status" value="1"/>
</dbReference>
<evidence type="ECO:0000259" key="2">
    <source>
        <dbReference type="Pfam" id="PF22818"/>
    </source>
</evidence>
<dbReference type="SUPFAM" id="SSF54637">
    <property type="entry name" value="Thioesterase/thiol ester dehydrase-isomerase"/>
    <property type="match status" value="1"/>
</dbReference>
<accession>A0A1M7KE53</accession>
<reference evidence="3 6" key="2">
    <citation type="submission" date="2019-07" db="EMBL/GenBank/DDBJ databases">
        <title>Whole genome shotgun sequence of Halomonas cupida NBRC 102219.</title>
        <authorList>
            <person name="Hosoyama A."/>
            <person name="Uohara A."/>
            <person name="Ohji S."/>
            <person name="Ichikawa N."/>
        </authorList>
    </citation>
    <scope>NUCLEOTIDE SEQUENCE [LARGE SCALE GENOMIC DNA]</scope>
    <source>
        <strain evidence="3 6">NBRC 102219</strain>
    </source>
</reference>
<feature type="domain" description="ApeI dehydratase-like" evidence="2">
    <location>
        <begin position="457"/>
        <end position="550"/>
    </location>
</feature>
<organism evidence="4 5">
    <name type="scientific">Halomonas cupida</name>
    <dbReference type="NCBI Taxonomy" id="44933"/>
    <lineage>
        <taxon>Bacteria</taxon>
        <taxon>Pseudomonadati</taxon>
        <taxon>Pseudomonadota</taxon>
        <taxon>Gammaproteobacteria</taxon>
        <taxon>Oceanospirillales</taxon>
        <taxon>Halomonadaceae</taxon>
        <taxon>Halomonas</taxon>
    </lineage>
</organism>
<name>A0A1M7KE53_9GAMM</name>
<dbReference type="Gene3D" id="3.40.50.12780">
    <property type="entry name" value="N-terminal domain of ligase-like"/>
    <property type="match status" value="1"/>
</dbReference>
<protein>
    <submittedName>
        <fullName evidence="3">AMP-binding protein</fullName>
    </submittedName>
    <submittedName>
        <fullName evidence="4">Acyl-coenzyme A synthetase/AMP-(Fatty) acid ligase</fullName>
    </submittedName>
</protein>
<reference evidence="4 5" key="1">
    <citation type="submission" date="2016-11" db="EMBL/GenBank/DDBJ databases">
        <authorList>
            <person name="Jaros S."/>
            <person name="Januszkiewicz K."/>
            <person name="Wedrychowicz H."/>
        </authorList>
    </citation>
    <scope>NUCLEOTIDE SEQUENCE [LARGE SCALE GENOMIC DNA]</scope>
    <source>
        <strain evidence="4 5">DSM 4740</strain>
    </source>
</reference>
<dbReference type="InterPro" id="IPR000873">
    <property type="entry name" value="AMP-dep_synth/lig_dom"/>
</dbReference>
<evidence type="ECO:0000313" key="4">
    <source>
        <dbReference type="EMBL" id="SHM63552.1"/>
    </source>
</evidence>
<dbReference type="Proteomes" id="UP000184123">
    <property type="component" value="Unassembled WGS sequence"/>
</dbReference>
<dbReference type="PANTHER" id="PTHR45398:SF1">
    <property type="entry name" value="ENZYME, PUTATIVE (JCVI)-RELATED"/>
    <property type="match status" value="1"/>
</dbReference>
<proteinExistence type="predicted"/>
<dbReference type="InterPro" id="IPR045851">
    <property type="entry name" value="AMP-bd_C_sf"/>
</dbReference>
<evidence type="ECO:0000313" key="5">
    <source>
        <dbReference type="Proteomes" id="UP000184123"/>
    </source>
</evidence>
<dbReference type="Gene3D" id="3.10.129.10">
    <property type="entry name" value="Hotdog Thioesterase"/>
    <property type="match status" value="1"/>
</dbReference>
<evidence type="ECO:0000259" key="1">
    <source>
        <dbReference type="Pfam" id="PF00501"/>
    </source>
</evidence>
<gene>
    <name evidence="3" type="ORF">HCU01_33890</name>
    <name evidence="4" type="ORF">SAMN05660971_03464</name>
</gene>
<keyword evidence="4" id="KW-0436">Ligase</keyword>
<dbReference type="Gene3D" id="3.30.300.30">
    <property type="match status" value="1"/>
</dbReference>
<dbReference type="EMBL" id="BJXU01000144">
    <property type="protein sequence ID" value="GEN25440.1"/>
    <property type="molecule type" value="Genomic_DNA"/>
</dbReference>
<dbReference type="GO" id="GO:0016874">
    <property type="term" value="F:ligase activity"/>
    <property type="evidence" value="ECO:0007669"/>
    <property type="project" value="UniProtKB-KW"/>
</dbReference>
<dbReference type="RefSeq" id="WP_073436466.1">
    <property type="nucleotide sequence ID" value="NZ_BJXU01000144.1"/>
</dbReference>
<dbReference type="InterPro" id="IPR029069">
    <property type="entry name" value="HotDog_dom_sf"/>
</dbReference>
<dbReference type="InterPro" id="IPR042099">
    <property type="entry name" value="ANL_N_sf"/>
</dbReference>
<keyword evidence="6" id="KW-1185">Reference proteome</keyword>